<feature type="binding site" evidence="5">
    <location>
        <position position="85"/>
    </location>
    <ligand>
        <name>3-methyl-2-oxobutanoate</name>
        <dbReference type="ChEBI" id="CHEBI:11851"/>
    </ligand>
</feature>
<keyword evidence="7" id="KW-1185">Reference proteome</keyword>
<dbReference type="PANTHER" id="PTHR20881:SF0">
    <property type="entry name" value="3-METHYL-2-OXOBUTANOATE HYDROXYMETHYLTRANSFERASE"/>
    <property type="match status" value="1"/>
</dbReference>
<keyword evidence="5" id="KW-0479">Metal-binding</keyword>
<feature type="binding site" evidence="5">
    <location>
        <begin position="46"/>
        <end position="47"/>
    </location>
    <ligand>
        <name>3-methyl-2-oxobutanoate</name>
        <dbReference type="ChEBI" id="CHEBI:11851"/>
    </ligand>
</feature>
<dbReference type="EMBL" id="JBDXSU010000013">
    <property type="protein sequence ID" value="MFB5191735.1"/>
    <property type="molecule type" value="Genomic_DNA"/>
</dbReference>
<name>A0ABV5AHI2_9BACL</name>
<protein>
    <recommendedName>
        <fullName evidence="5">3-methyl-2-oxobutanoate hydroxymethyltransferase</fullName>
        <ecNumber evidence="5">2.1.2.11</ecNumber>
    </recommendedName>
    <alternativeName>
        <fullName evidence="5">Ketopantoate hydroxymethyltransferase</fullName>
        <shortName evidence="5">KPHMT</shortName>
    </alternativeName>
</protein>
<evidence type="ECO:0000313" key="6">
    <source>
        <dbReference type="EMBL" id="MFB5191735.1"/>
    </source>
</evidence>
<evidence type="ECO:0000256" key="2">
    <source>
        <dbReference type="ARBA" id="ARBA00011424"/>
    </source>
</evidence>
<feature type="binding site" evidence="5">
    <location>
        <position position="85"/>
    </location>
    <ligand>
        <name>Mg(2+)</name>
        <dbReference type="ChEBI" id="CHEBI:18420"/>
    </ligand>
</feature>
<accession>A0ABV5AHI2</accession>
<dbReference type="InterPro" id="IPR003700">
    <property type="entry name" value="Pantoate_hydroxy_MeTrfase"/>
</dbReference>
<comment type="subunit">
    <text evidence="2 5">Homodecamer; pentamer of dimers.</text>
</comment>
<proteinExistence type="inferred from homology"/>
<dbReference type="NCBIfam" id="NF001452">
    <property type="entry name" value="PRK00311.1"/>
    <property type="match status" value="1"/>
</dbReference>
<dbReference type="InterPro" id="IPR040442">
    <property type="entry name" value="Pyrv_kinase-like_dom_sf"/>
</dbReference>
<comment type="pathway">
    <text evidence="5">Cofactor biosynthesis; (R)-pantothenate biosynthesis; (R)-pantoate from 3-methyl-2-oxobutanoate: step 1/2.</text>
</comment>
<dbReference type="HAMAP" id="MF_00156">
    <property type="entry name" value="PanB"/>
    <property type="match status" value="1"/>
</dbReference>
<dbReference type="InterPro" id="IPR015813">
    <property type="entry name" value="Pyrv/PenolPyrv_kinase-like_dom"/>
</dbReference>
<sequence length="288" mass="30492">MRKKVTVRTLLNMKKSGERIAMMTAYDFPTAKLLSDAGLHVLLIGDSLGMVVQGHDTTVPVTVDHMVYHANMVSRGADGPLIVADLPFMSYHASLEVAMRNAARIMQEGGAHAVKLEGGREMAATVSHLVDAGVPVMAHIGLTPQSVHALGGFALQGKTLASAQRILDDALALEAAGAFAIVLEAVPAQLAALVTQRLSIPTIGIGAGPGCDGQVLVFHDFIGYTSGYIPKHNKRFADLADTIQGAAKAYVEEVTNGTFPEEAQTVRLDDDAWDALSLQLKGERDATN</sequence>
<evidence type="ECO:0000256" key="5">
    <source>
        <dbReference type="HAMAP-Rule" id="MF_00156"/>
    </source>
</evidence>
<keyword evidence="5" id="KW-0963">Cytoplasm</keyword>
<dbReference type="Pfam" id="PF02548">
    <property type="entry name" value="Pantoate_transf"/>
    <property type="match status" value="1"/>
</dbReference>
<dbReference type="GO" id="GO:0003864">
    <property type="term" value="F:3-methyl-2-oxobutanoate hydroxymethyltransferase activity"/>
    <property type="evidence" value="ECO:0007669"/>
    <property type="project" value="UniProtKB-EC"/>
</dbReference>
<comment type="subcellular location">
    <subcellularLocation>
        <location evidence="5">Cytoplasm</location>
    </subcellularLocation>
</comment>
<dbReference type="CDD" id="cd06557">
    <property type="entry name" value="KPHMT-like"/>
    <property type="match status" value="1"/>
</dbReference>
<reference evidence="6 7" key="1">
    <citation type="journal article" date="2024" name="Int. J. Mol. Sci.">
        <title>Exploration of Alicyclobacillus spp. Genome in Search of Antibiotic Resistance.</title>
        <authorList>
            <person name="Bucka-Kolendo J."/>
            <person name="Kiousi D.E."/>
            <person name="Dekowska A."/>
            <person name="Mikolajczuk-Szczyrba A."/>
            <person name="Karadedos D.M."/>
            <person name="Michael P."/>
            <person name="Galanis A."/>
            <person name="Sokolowska B."/>
        </authorList>
    </citation>
    <scope>NUCLEOTIDE SEQUENCE [LARGE SCALE GENOMIC DNA]</scope>
    <source>
        <strain evidence="6 7">KKP 3000</strain>
    </source>
</reference>
<keyword evidence="5" id="KW-0460">Magnesium</keyword>
<dbReference type="NCBIfam" id="TIGR00222">
    <property type="entry name" value="panB"/>
    <property type="match status" value="1"/>
</dbReference>
<dbReference type="PIRSF" id="PIRSF000388">
    <property type="entry name" value="Pantoate_hydroxy_MeTrfase"/>
    <property type="match status" value="1"/>
</dbReference>
<dbReference type="Gene3D" id="3.20.20.60">
    <property type="entry name" value="Phosphoenolpyruvate-binding domains"/>
    <property type="match status" value="1"/>
</dbReference>
<keyword evidence="3 5" id="KW-0566">Pantothenate biosynthesis</keyword>
<evidence type="ECO:0000313" key="7">
    <source>
        <dbReference type="Proteomes" id="UP001579974"/>
    </source>
</evidence>
<dbReference type="SUPFAM" id="SSF51621">
    <property type="entry name" value="Phosphoenolpyruvate/pyruvate domain"/>
    <property type="match status" value="1"/>
</dbReference>
<comment type="catalytic activity">
    <reaction evidence="5">
        <text>(6R)-5,10-methylene-5,6,7,8-tetrahydrofolate + 3-methyl-2-oxobutanoate + H2O = 2-dehydropantoate + (6S)-5,6,7,8-tetrahydrofolate</text>
        <dbReference type="Rhea" id="RHEA:11824"/>
        <dbReference type="ChEBI" id="CHEBI:11561"/>
        <dbReference type="ChEBI" id="CHEBI:11851"/>
        <dbReference type="ChEBI" id="CHEBI:15377"/>
        <dbReference type="ChEBI" id="CHEBI:15636"/>
        <dbReference type="ChEBI" id="CHEBI:57453"/>
        <dbReference type="EC" id="2.1.2.11"/>
    </reaction>
</comment>
<keyword evidence="4 5" id="KW-0808">Transferase</keyword>
<feature type="binding site" evidence="5">
    <location>
        <position position="46"/>
    </location>
    <ligand>
        <name>Mg(2+)</name>
        <dbReference type="ChEBI" id="CHEBI:18420"/>
    </ligand>
</feature>
<evidence type="ECO:0000256" key="4">
    <source>
        <dbReference type="ARBA" id="ARBA00022679"/>
    </source>
</evidence>
<comment type="similarity">
    <text evidence="1 5">Belongs to the PanB family.</text>
</comment>
<feature type="active site" description="Proton acceptor" evidence="5">
    <location>
        <position position="184"/>
    </location>
</feature>
<feature type="binding site" evidence="5">
    <location>
        <position position="115"/>
    </location>
    <ligand>
        <name>3-methyl-2-oxobutanoate</name>
        <dbReference type="ChEBI" id="CHEBI:11851"/>
    </ligand>
</feature>
<gene>
    <name evidence="5 6" type="primary">panB</name>
    <name evidence="6" type="ORF">KKP3000_000513</name>
</gene>
<dbReference type="PANTHER" id="PTHR20881">
    <property type="entry name" value="3-METHYL-2-OXOBUTANOATE HYDROXYMETHYLTRANSFERASE"/>
    <property type="match status" value="1"/>
</dbReference>
<comment type="function">
    <text evidence="5">Catalyzes the reversible reaction in which hydroxymethyl group from 5,10-methylenetetrahydrofolate is transferred onto alpha-ketoisovalerate to form ketopantoate.</text>
</comment>
<comment type="cofactor">
    <cofactor evidence="5">
        <name>Mg(2+)</name>
        <dbReference type="ChEBI" id="CHEBI:18420"/>
    </cofactor>
    <text evidence="5">Binds 1 Mg(2+) ion per subunit.</text>
</comment>
<feature type="binding site" evidence="5">
    <location>
        <position position="117"/>
    </location>
    <ligand>
        <name>Mg(2+)</name>
        <dbReference type="ChEBI" id="CHEBI:18420"/>
    </ligand>
</feature>
<dbReference type="Proteomes" id="UP001579974">
    <property type="component" value="Unassembled WGS sequence"/>
</dbReference>
<dbReference type="RefSeq" id="WP_275474126.1">
    <property type="nucleotide sequence ID" value="NZ_CP162940.1"/>
</dbReference>
<comment type="caution">
    <text evidence="6">The sequence shown here is derived from an EMBL/GenBank/DDBJ whole genome shotgun (WGS) entry which is preliminary data.</text>
</comment>
<dbReference type="EC" id="2.1.2.11" evidence="5"/>
<organism evidence="6 7">
    <name type="scientific">Alicyclobacillus fastidiosus</name>
    <dbReference type="NCBI Taxonomy" id="392011"/>
    <lineage>
        <taxon>Bacteria</taxon>
        <taxon>Bacillati</taxon>
        <taxon>Bacillota</taxon>
        <taxon>Bacilli</taxon>
        <taxon>Bacillales</taxon>
        <taxon>Alicyclobacillaceae</taxon>
        <taxon>Alicyclobacillus</taxon>
    </lineage>
</organism>
<evidence type="ECO:0000256" key="3">
    <source>
        <dbReference type="ARBA" id="ARBA00022655"/>
    </source>
</evidence>
<evidence type="ECO:0000256" key="1">
    <source>
        <dbReference type="ARBA" id="ARBA00008676"/>
    </source>
</evidence>